<evidence type="ECO:0000313" key="3">
    <source>
        <dbReference type="Proteomes" id="UP000027186"/>
    </source>
</evidence>
<sequence>MTGTLQAPRTLFAGTTTKRRFAMAEEKTPDSPSQAGGEAGKDSPLEDKTKTPGDGTLQDAVPAGTTSDELRRRAEEDDGSVQPGTG</sequence>
<dbReference type="EMBL" id="CP007794">
    <property type="protein sequence ID" value="AIB13417.1"/>
    <property type="molecule type" value="Genomic_DNA"/>
</dbReference>
<accession>A0A060DKH5</accession>
<dbReference type="AlphaFoldDB" id="A0A060DKH5"/>
<dbReference type="KEGG" id="abq:ABAZ39_15815"/>
<protein>
    <submittedName>
        <fullName evidence="2">Uncharacterized protein</fullName>
    </submittedName>
</protein>
<dbReference type="Proteomes" id="UP000027186">
    <property type="component" value="Plasmid AbAZ39_p1"/>
</dbReference>
<keyword evidence="2" id="KW-0614">Plasmid</keyword>
<feature type="compositionally biased region" description="Basic and acidic residues" evidence="1">
    <location>
        <begin position="39"/>
        <end position="51"/>
    </location>
</feature>
<name>A0A060DKH5_9PROT</name>
<feature type="region of interest" description="Disordered" evidence="1">
    <location>
        <begin position="1"/>
        <end position="86"/>
    </location>
</feature>
<evidence type="ECO:0000313" key="2">
    <source>
        <dbReference type="EMBL" id="AIB13417.1"/>
    </source>
</evidence>
<geneLocation type="plasmid" evidence="2 3">
    <name>AbAZ39_p1</name>
</geneLocation>
<gene>
    <name evidence="2" type="ORF">ABAZ39_15815</name>
</gene>
<evidence type="ECO:0000256" key="1">
    <source>
        <dbReference type="SAM" id="MobiDB-lite"/>
    </source>
</evidence>
<organism evidence="2 3">
    <name type="scientific">Azospirillum argentinense</name>
    <dbReference type="NCBI Taxonomy" id="2970906"/>
    <lineage>
        <taxon>Bacteria</taxon>
        <taxon>Pseudomonadati</taxon>
        <taxon>Pseudomonadota</taxon>
        <taxon>Alphaproteobacteria</taxon>
        <taxon>Rhodospirillales</taxon>
        <taxon>Azospirillaceae</taxon>
        <taxon>Azospirillum</taxon>
    </lineage>
</organism>
<reference evidence="2 3" key="1">
    <citation type="journal article" date="2014" name="Genome Announc.">
        <title>Complete Genome Sequence of the Model Rhizosphere Strain Azospirillum brasilense Az39, Successfully Applied in Agriculture.</title>
        <authorList>
            <person name="Rivera D."/>
            <person name="Revale S."/>
            <person name="Molina R."/>
            <person name="Gualpa J."/>
            <person name="Puente M."/>
            <person name="Maroniche G."/>
            <person name="Paris G."/>
            <person name="Baker D."/>
            <person name="Clavijo B."/>
            <person name="McLay K."/>
            <person name="Spaepen S."/>
            <person name="Perticari A."/>
            <person name="Vazquez M."/>
            <person name="Wisniewski-Dye F."/>
            <person name="Watkins C."/>
            <person name="Martinez-Abarca F."/>
            <person name="Vanderleyden J."/>
            <person name="Cassan F."/>
        </authorList>
    </citation>
    <scope>NUCLEOTIDE SEQUENCE [LARGE SCALE GENOMIC DNA]</scope>
    <source>
        <strain evidence="2 3">Az39</strain>
        <plasmid evidence="2">AbAZ39_p1</plasmid>
    </source>
</reference>
<proteinExistence type="predicted"/>